<dbReference type="PANTHER" id="PTHR38448:SF1">
    <property type="entry name" value="YLBF FAMILY REGULATOR"/>
    <property type="match status" value="1"/>
</dbReference>
<dbReference type="EMBL" id="BMAQ01000006">
    <property type="protein sequence ID" value="GFR37643.1"/>
    <property type="molecule type" value="Genomic_DNA"/>
</dbReference>
<dbReference type="PIRSF" id="PIRSF021287">
    <property type="entry name" value="Biofilm_formation_YmcA"/>
    <property type="match status" value="1"/>
</dbReference>
<keyword evidence="3" id="KW-1185">Reference proteome</keyword>
<accession>A0A916VF98</accession>
<evidence type="ECO:0000313" key="2">
    <source>
        <dbReference type="EMBL" id="GFR37643.1"/>
    </source>
</evidence>
<feature type="coiled-coil region" evidence="1">
    <location>
        <begin position="75"/>
        <end position="102"/>
    </location>
</feature>
<dbReference type="InterPro" id="IPR010368">
    <property type="entry name" value="Com_YlbF"/>
</dbReference>
<dbReference type="InterPro" id="IPR016783">
    <property type="entry name" value="Biofilm_formation_YmcA"/>
</dbReference>
<reference evidence="2" key="2">
    <citation type="journal article" date="2021" name="Data Brief">
        <title>Draft genome sequence data of the facultative, thermophilic, xylanolytic bacterium Paenibacillus sp. strain DA-C8.</title>
        <authorList>
            <person name="Chhe C."/>
            <person name="Uke A."/>
            <person name="Baramee S."/>
            <person name="Ungkulpasvich U."/>
            <person name="Tachaapaikoon C."/>
            <person name="Pason P."/>
            <person name="Waeonukul R."/>
            <person name="Ratanakhanokchai K."/>
            <person name="Kosugi A."/>
        </authorList>
    </citation>
    <scope>NUCLEOTIDE SEQUENCE</scope>
    <source>
        <strain evidence="2">DA-C8</strain>
    </source>
</reference>
<name>A0A916VF98_9BACL</name>
<dbReference type="RefSeq" id="WP_200965930.1">
    <property type="nucleotide sequence ID" value="NZ_BMAQ01000006.1"/>
</dbReference>
<gene>
    <name evidence="2" type="ORF">PRECH8_09390</name>
</gene>
<evidence type="ECO:0008006" key="4">
    <source>
        <dbReference type="Google" id="ProtNLM"/>
    </source>
</evidence>
<dbReference type="InterPro" id="IPR023378">
    <property type="entry name" value="YheA/YmcA-like_dom_sf"/>
</dbReference>
<dbReference type="SUPFAM" id="SSF158622">
    <property type="entry name" value="YheA/YmcA-like"/>
    <property type="match status" value="1"/>
</dbReference>
<organism evidence="2 3">
    <name type="scientific">Insulibacter thermoxylanivorax</name>
    <dbReference type="NCBI Taxonomy" id="2749268"/>
    <lineage>
        <taxon>Bacteria</taxon>
        <taxon>Bacillati</taxon>
        <taxon>Bacillota</taxon>
        <taxon>Bacilli</taxon>
        <taxon>Bacillales</taxon>
        <taxon>Paenibacillaceae</taxon>
        <taxon>Insulibacter</taxon>
    </lineage>
</organism>
<reference evidence="2" key="1">
    <citation type="submission" date="2020-08" db="EMBL/GenBank/DDBJ databases">
        <authorList>
            <person name="Uke A."/>
            <person name="Chhe C."/>
            <person name="Baramee S."/>
            <person name="Kosugi A."/>
        </authorList>
    </citation>
    <scope>NUCLEOTIDE SEQUENCE</scope>
    <source>
        <strain evidence="2">DA-C8</strain>
    </source>
</reference>
<dbReference type="Proteomes" id="UP000654993">
    <property type="component" value="Unassembled WGS sequence"/>
</dbReference>
<dbReference type="Gene3D" id="1.20.1500.10">
    <property type="entry name" value="YheA/YmcA-like"/>
    <property type="match status" value="1"/>
</dbReference>
<dbReference type="PANTHER" id="PTHR38448">
    <property type="entry name" value="REGULATORY PROTEIN YLBF-RELATED"/>
    <property type="match status" value="1"/>
</dbReference>
<proteinExistence type="predicted"/>
<dbReference type="Pfam" id="PF06133">
    <property type="entry name" value="Com_YlbF"/>
    <property type="match status" value="1"/>
</dbReference>
<evidence type="ECO:0000256" key="1">
    <source>
        <dbReference type="SAM" id="Coils"/>
    </source>
</evidence>
<protein>
    <recommendedName>
        <fullName evidence="4">Cell fate regulator YmcA, YheA/YmcA/DUF963 family (Controls sporulation, competence, biofilm development)</fullName>
    </recommendedName>
</protein>
<evidence type="ECO:0000313" key="3">
    <source>
        <dbReference type="Proteomes" id="UP000654993"/>
    </source>
</evidence>
<dbReference type="InterPro" id="IPR052767">
    <property type="entry name" value="Bact_com_dev_regulator"/>
</dbReference>
<dbReference type="AlphaFoldDB" id="A0A916VF98"/>
<sequence length="145" mass="16767">MSEQAQELKLVHVRDLYVRGDIMKKAQELADVIAASEEVAIYRKAEKQIQENERVQSIIKLIKKKQKELVAFETTFKNEQMVRKIEKEIEELQDELDQIPIVAQFQQTQADINYLLQMVVSVIKESLSEKINLDSDHGNPPAKCD</sequence>
<keyword evidence="1" id="KW-0175">Coiled coil</keyword>
<comment type="caution">
    <text evidence="2">The sequence shown here is derived from an EMBL/GenBank/DDBJ whole genome shotgun (WGS) entry which is preliminary data.</text>
</comment>